<accession>A0AAD2Q1Z8</accession>
<reference evidence="2" key="1">
    <citation type="submission" date="2023-11" db="EMBL/GenBank/DDBJ databases">
        <authorList>
            <person name="De Vega J J."/>
            <person name="De Vega J J."/>
        </authorList>
    </citation>
    <scope>NUCLEOTIDE SEQUENCE</scope>
</reference>
<keyword evidence="4" id="KW-1185">Reference proteome</keyword>
<feature type="region of interest" description="Disordered" evidence="1">
    <location>
        <begin position="538"/>
        <end position="574"/>
    </location>
</feature>
<feature type="compositionally biased region" description="Acidic residues" evidence="1">
    <location>
        <begin position="313"/>
        <end position="322"/>
    </location>
</feature>
<gene>
    <name evidence="3" type="ORF">MYCIT1_LOCUS20332</name>
    <name evidence="2" type="ORF">MYCIT1_LOCUS9495</name>
</gene>
<dbReference type="AlphaFoldDB" id="A0AAD2Q1Z8"/>
<dbReference type="Proteomes" id="UP001295794">
    <property type="component" value="Unassembled WGS sequence"/>
</dbReference>
<evidence type="ECO:0000313" key="4">
    <source>
        <dbReference type="Proteomes" id="UP001295794"/>
    </source>
</evidence>
<dbReference type="EMBL" id="CAVNYO010000117">
    <property type="protein sequence ID" value="CAK5267191.1"/>
    <property type="molecule type" value="Genomic_DNA"/>
</dbReference>
<feature type="region of interest" description="Disordered" evidence="1">
    <location>
        <begin position="449"/>
        <end position="516"/>
    </location>
</feature>
<feature type="compositionally biased region" description="Polar residues" evidence="1">
    <location>
        <begin position="449"/>
        <end position="480"/>
    </location>
</feature>
<evidence type="ECO:0000313" key="3">
    <source>
        <dbReference type="EMBL" id="CAK5273696.1"/>
    </source>
</evidence>
<feature type="compositionally biased region" description="Low complexity" evidence="1">
    <location>
        <begin position="325"/>
        <end position="336"/>
    </location>
</feature>
<feature type="compositionally biased region" description="Gly residues" evidence="1">
    <location>
        <begin position="483"/>
        <end position="492"/>
    </location>
</feature>
<feature type="compositionally biased region" description="Low complexity" evidence="1">
    <location>
        <begin position="114"/>
        <end position="131"/>
    </location>
</feature>
<feature type="region of interest" description="Disordered" evidence="1">
    <location>
        <begin position="390"/>
        <end position="425"/>
    </location>
</feature>
<feature type="region of interest" description="Disordered" evidence="1">
    <location>
        <begin position="1"/>
        <end position="24"/>
    </location>
</feature>
<evidence type="ECO:0000256" key="1">
    <source>
        <dbReference type="SAM" id="MobiDB-lite"/>
    </source>
</evidence>
<feature type="region of interest" description="Disordered" evidence="1">
    <location>
        <begin position="313"/>
        <end position="338"/>
    </location>
</feature>
<name>A0AAD2Q1Z8_9AGAR</name>
<comment type="caution">
    <text evidence="2">The sequence shown here is derived from an EMBL/GenBank/DDBJ whole genome shotgun (WGS) entry which is preliminary data.</text>
</comment>
<organism evidence="2 4">
    <name type="scientific">Mycena citricolor</name>
    <dbReference type="NCBI Taxonomy" id="2018698"/>
    <lineage>
        <taxon>Eukaryota</taxon>
        <taxon>Fungi</taxon>
        <taxon>Dikarya</taxon>
        <taxon>Basidiomycota</taxon>
        <taxon>Agaricomycotina</taxon>
        <taxon>Agaricomycetes</taxon>
        <taxon>Agaricomycetidae</taxon>
        <taxon>Agaricales</taxon>
        <taxon>Marasmiineae</taxon>
        <taxon>Mycenaceae</taxon>
        <taxon>Mycena</taxon>
    </lineage>
</organism>
<proteinExistence type="predicted"/>
<evidence type="ECO:0000313" key="2">
    <source>
        <dbReference type="EMBL" id="CAK5267191.1"/>
    </source>
</evidence>
<feature type="compositionally biased region" description="Low complexity" evidence="1">
    <location>
        <begin position="493"/>
        <end position="505"/>
    </location>
</feature>
<dbReference type="EMBL" id="CAVNYO010000399">
    <property type="protein sequence ID" value="CAK5273696.1"/>
    <property type="molecule type" value="Genomic_DNA"/>
</dbReference>
<sequence>MTTMTSRRLSARRGSTSASDPHAKYAHLLRESSSILTIVRVTSPPAIPPPSASAGPTDPPPSPRRAHRRLGSNPNPSPAISGSPDAPGRLSFAFSSFGAPHQQANSGGGGGGSPRLRPSSPHRSSPSASFSNLTRLSPEQLLDVAKQATNPRLPSSPSSTSSLVSHSPILHARPQSPQALPPASVAPTTFTQLPPGVYLPFLDRPTEVSALLASPPSAKLFVLLAQTFTKSPKQTRKNDQLPVDTADWSFDDLAYWLTKTTREEASDAFWVQSARRCILQHSELIWERLKGALGVPPELDVEFSQTQYEEDVFEDDDSEEADLTSGESAKSSAGSSPITFRIPTKSSVVPQMSEIEDMGYFALSPIHNEDANGIFIEPVFACPDISTSHPPPMSLPASLSSEANGLGDIGEEDEEQDSMATPSNLTPEVIEAPPIQGLRISTSDATITQSSPLIQSSTTGLPLRSPSFSARRSHSPTLWRSGSMGGGTGGIKRSGSFGSVHSISSDRPYDPVADRVPGNPIFPTNFASLAVGPTLAANNPALRSPPMPPQSKFSVGMLRRSSTKSMDRGNRFRRSWGNADDYAVTVASGSSAGGSVRDDA</sequence>
<feature type="compositionally biased region" description="Polar residues" evidence="1">
    <location>
        <begin position="1"/>
        <end position="19"/>
    </location>
</feature>
<feature type="region of interest" description="Disordered" evidence="1">
    <location>
        <begin position="40"/>
        <end position="135"/>
    </location>
</feature>
<feature type="compositionally biased region" description="Pro residues" evidence="1">
    <location>
        <begin position="45"/>
        <end position="63"/>
    </location>
</feature>
<protein>
    <submittedName>
        <fullName evidence="2">Uncharacterized protein</fullName>
    </submittedName>
</protein>